<reference evidence="2 3" key="1">
    <citation type="submission" date="2014-02" db="EMBL/GenBank/DDBJ databases">
        <title>The Genome Sequence of Trichophyton interdigitale MR816.</title>
        <authorList>
            <consortium name="The Broad Institute Genomics Platform"/>
            <person name="Cuomo C.A."/>
            <person name="White T.C."/>
            <person name="Graser Y."/>
            <person name="Martinez-Rossi N."/>
            <person name="Heitman J."/>
            <person name="Young S.K."/>
            <person name="Zeng Q."/>
            <person name="Gargeya S."/>
            <person name="Abouelleil A."/>
            <person name="Alvarado L."/>
            <person name="Chapman S.B."/>
            <person name="Gainer-Dewar J."/>
            <person name="Goldberg J."/>
            <person name="Griggs A."/>
            <person name="Gujja S."/>
            <person name="Hansen M."/>
            <person name="Howarth C."/>
            <person name="Imamovic A."/>
            <person name="Larimer J."/>
            <person name="Martinez D."/>
            <person name="Murphy C."/>
            <person name="Pearson M.D."/>
            <person name="Persinoti G."/>
            <person name="Poon T."/>
            <person name="Priest M."/>
            <person name="Roberts A.D."/>
            <person name="Saif S."/>
            <person name="Shea T.D."/>
            <person name="Sykes S.N."/>
            <person name="Wortman J."/>
            <person name="Nusbaum C."/>
            <person name="Birren B."/>
        </authorList>
    </citation>
    <scope>NUCLEOTIDE SEQUENCE [LARGE SCALE GENOMIC DNA]</scope>
    <source>
        <strain evidence="2 3">MR816</strain>
    </source>
</reference>
<name>A0A059JJV7_TRIIM</name>
<keyword evidence="3" id="KW-1185">Reference proteome</keyword>
<evidence type="ECO:0000313" key="2">
    <source>
        <dbReference type="EMBL" id="KDB27742.1"/>
    </source>
</evidence>
<feature type="region of interest" description="Disordered" evidence="1">
    <location>
        <begin position="1"/>
        <end position="24"/>
    </location>
</feature>
<protein>
    <submittedName>
        <fullName evidence="2">Uncharacterized protein</fullName>
    </submittedName>
</protein>
<dbReference type="AlphaFoldDB" id="A0A059JJV7"/>
<dbReference type="HOGENOM" id="CLU_2499483_0_0_1"/>
<organism evidence="2 3">
    <name type="scientific">Trichophyton interdigitale (strain MR816)</name>
    <dbReference type="NCBI Taxonomy" id="1215338"/>
    <lineage>
        <taxon>Eukaryota</taxon>
        <taxon>Fungi</taxon>
        <taxon>Dikarya</taxon>
        <taxon>Ascomycota</taxon>
        <taxon>Pezizomycotina</taxon>
        <taxon>Eurotiomycetes</taxon>
        <taxon>Eurotiomycetidae</taxon>
        <taxon>Onygenales</taxon>
        <taxon>Arthrodermataceae</taxon>
        <taxon>Trichophyton</taxon>
    </lineage>
</organism>
<proteinExistence type="predicted"/>
<accession>A0A059JJV7</accession>
<sequence>MRDQILGGPEPTKAFNSQMSLDGGKQSQVDTTLYLEIFPYIIDIMSSARVYSSATDEPGPGKAHSDYRMGGGDYLAKPKAFHASSE</sequence>
<evidence type="ECO:0000313" key="3">
    <source>
        <dbReference type="Proteomes" id="UP000024533"/>
    </source>
</evidence>
<dbReference type="EMBL" id="AOKY01000036">
    <property type="protein sequence ID" value="KDB27742.1"/>
    <property type="molecule type" value="Genomic_DNA"/>
</dbReference>
<evidence type="ECO:0000256" key="1">
    <source>
        <dbReference type="SAM" id="MobiDB-lite"/>
    </source>
</evidence>
<feature type="compositionally biased region" description="Polar residues" evidence="1">
    <location>
        <begin position="14"/>
        <end position="24"/>
    </location>
</feature>
<comment type="caution">
    <text evidence="2">The sequence shown here is derived from an EMBL/GenBank/DDBJ whole genome shotgun (WGS) entry which is preliminary data.</text>
</comment>
<gene>
    <name evidence="2" type="ORF">H109_00453</name>
</gene>
<dbReference type="Proteomes" id="UP000024533">
    <property type="component" value="Unassembled WGS sequence"/>
</dbReference>